<gene>
    <name evidence="2" type="ORF">FYJ60_09740</name>
</gene>
<feature type="domain" description="Uroporphyrinogen decarboxylase (URO-D)" evidence="1">
    <location>
        <begin position="89"/>
        <end position="318"/>
    </location>
</feature>
<dbReference type="InterPro" id="IPR052024">
    <property type="entry name" value="Methanogen_methyltrans"/>
</dbReference>
<comment type="caution">
    <text evidence="2">The sequence shown here is derived from an EMBL/GenBank/DDBJ whole genome shotgun (WGS) entry which is preliminary data.</text>
</comment>
<evidence type="ECO:0000259" key="1">
    <source>
        <dbReference type="Pfam" id="PF01208"/>
    </source>
</evidence>
<dbReference type="GO" id="GO:0006779">
    <property type="term" value="P:porphyrin-containing compound biosynthetic process"/>
    <property type="evidence" value="ECO:0007669"/>
    <property type="project" value="InterPro"/>
</dbReference>
<dbReference type="GO" id="GO:0004853">
    <property type="term" value="F:uroporphyrinogen decarboxylase activity"/>
    <property type="evidence" value="ECO:0007669"/>
    <property type="project" value="InterPro"/>
</dbReference>
<keyword evidence="2" id="KW-0489">Methyltransferase</keyword>
<dbReference type="Pfam" id="PF01208">
    <property type="entry name" value="URO-D"/>
    <property type="match status" value="1"/>
</dbReference>
<evidence type="ECO:0000313" key="2">
    <source>
        <dbReference type="EMBL" id="MST82597.1"/>
    </source>
</evidence>
<dbReference type="GO" id="GO:0032259">
    <property type="term" value="P:methylation"/>
    <property type="evidence" value="ECO:0007669"/>
    <property type="project" value="UniProtKB-KW"/>
</dbReference>
<name>A0A7X2TNT3_9FIRM</name>
<accession>A0A7X2TNT3</accession>
<keyword evidence="3" id="KW-1185">Reference proteome</keyword>
<proteinExistence type="predicted"/>
<dbReference type="AlphaFoldDB" id="A0A7X2TNT3"/>
<dbReference type="EMBL" id="VUMV01000007">
    <property type="protein sequence ID" value="MST82597.1"/>
    <property type="molecule type" value="Genomic_DNA"/>
</dbReference>
<dbReference type="InterPro" id="IPR000257">
    <property type="entry name" value="Uroporphyrinogen_deCOase"/>
</dbReference>
<dbReference type="Proteomes" id="UP000466864">
    <property type="component" value="Unassembled WGS sequence"/>
</dbReference>
<organism evidence="2 3">
    <name type="scientific">Bilifractor porci</name>
    <dbReference type="NCBI Taxonomy" id="2606636"/>
    <lineage>
        <taxon>Bacteria</taxon>
        <taxon>Bacillati</taxon>
        <taxon>Bacillota</taxon>
        <taxon>Clostridia</taxon>
        <taxon>Lachnospirales</taxon>
        <taxon>Lachnospiraceae</taxon>
        <taxon>Bilifractor</taxon>
    </lineage>
</organism>
<dbReference type="InterPro" id="IPR038071">
    <property type="entry name" value="UROD/MetE-like_sf"/>
</dbReference>
<dbReference type="PANTHER" id="PTHR47099">
    <property type="entry name" value="METHYLCOBAMIDE:COM METHYLTRANSFERASE MTBA"/>
    <property type="match status" value="1"/>
</dbReference>
<dbReference type="RefSeq" id="WP_154458506.1">
    <property type="nucleotide sequence ID" value="NZ_VUMV01000007.1"/>
</dbReference>
<evidence type="ECO:0000313" key="3">
    <source>
        <dbReference type="Proteomes" id="UP000466864"/>
    </source>
</evidence>
<dbReference type="Gene3D" id="3.20.20.210">
    <property type="match status" value="1"/>
</dbReference>
<protein>
    <submittedName>
        <fullName evidence="2">Methyltransferase</fullName>
    </submittedName>
</protein>
<reference evidence="2 3" key="1">
    <citation type="submission" date="2019-08" db="EMBL/GenBank/DDBJ databases">
        <title>In-depth cultivation of the pig gut microbiome towards novel bacterial diversity and tailored functional studies.</title>
        <authorList>
            <person name="Wylensek D."/>
            <person name="Hitch T.C.A."/>
            <person name="Clavel T."/>
        </authorList>
    </citation>
    <scope>NUCLEOTIDE SEQUENCE [LARGE SCALE GENOMIC DNA]</scope>
    <source>
        <strain evidence="2 3">Oil+RF-744-WCA-WT-13</strain>
    </source>
</reference>
<dbReference type="SUPFAM" id="SSF51726">
    <property type="entry name" value="UROD/MetE-like"/>
    <property type="match status" value="1"/>
</dbReference>
<dbReference type="GO" id="GO:0008168">
    <property type="term" value="F:methyltransferase activity"/>
    <property type="evidence" value="ECO:0007669"/>
    <property type="project" value="UniProtKB-KW"/>
</dbReference>
<dbReference type="PANTHER" id="PTHR47099:SF1">
    <property type="entry name" value="METHYLCOBAMIDE:COM METHYLTRANSFERASE MTBA"/>
    <property type="match status" value="1"/>
</dbReference>
<keyword evidence="2" id="KW-0808">Transferase</keyword>
<sequence>MAVGKFMQRASERDYSKHWAIPGTFPWIIQQPKPPITDRPIRVKDNYIRAVKGEQPYWIPCYFYESNTIWPDAIEEHPVPEKSGYDWWGVNWEMVDSINGMITKPGTRTISDFSKWKEELEWPDISQVDFEADGKKIQKDLDPDRVHIYQCTEGIFERLHEMIPFAESLMAFYEEPELLAEFFNKMADYKIETTQKVFDYYGRVDGVLYHDDWGTERAGFFSNEMFDEQLLPYEKKFLKDFVKKSGRFVELHSCGRNGQYLPEMIEMGVDYWNPQHRANDYDELFEKWNTKMSFAFDIDIPHGADEKEIRRRVRDFVDHFGGNGRILASIMTDFTDPRQTDIARDELYHYSLEYYNKLYHRNSDH</sequence>